<sequence>MDRNWDPDNLEDADLARTVKQIHICAYINENNEGDGEEPPTNHWATFLEISSSHSVRLDMAPGYGSDGLRGKIEISSKRYRLTNKAIHQLSFPIHGKPKVRDIIALINNHGLQKYQFTPEWEGCRFWIYSMISALEQQGIVESGSASQTWEAVSYYYINPTGYQAREVKAGTFRSSA</sequence>
<protein>
    <recommendedName>
        <fullName evidence="1">DUF7770 domain-containing protein</fullName>
    </recommendedName>
</protein>
<evidence type="ECO:0000313" key="3">
    <source>
        <dbReference type="Proteomes" id="UP000532311"/>
    </source>
</evidence>
<gene>
    <name evidence="2" type="ORF">FGLOB1_14755</name>
</gene>
<evidence type="ECO:0000259" key="1">
    <source>
        <dbReference type="Pfam" id="PF24968"/>
    </source>
</evidence>
<dbReference type="AlphaFoldDB" id="A0A8H5XA14"/>
<accession>A0A8H5XA14</accession>
<dbReference type="Pfam" id="PF24968">
    <property type="entry name" value="DUF7770"/>
    <property type="match status" value="1"/>
</dbReference>
<comment type="caution">
    <text evidence="2">The sequence shown here is derived from an EMBL/GenBank/DDBJ whole genome shotgun (WGS) entry which is preliminary data.</text>
</comment>
<feature type="domain" description="DUF7770" evidence="1">
    <location>
        <begin position="22"/>
        <end position="173"/>
    </location>
</feature>
<keyword evidence="3" id="KW-1185">Reference proteome</keyword>
<dbReference type="EMBL" id="JAAQPF010001405">
    <property type="protein sequence ID" value="KAF5687258.1"/>
    <property type="molecule type" value="Genomic_DNA"/>
</dbReference>
<reference evidence="2 3" key="1">
    <citation type="submission" date="2020-05" db="EMBL/GenBank/DDBJ databases">
        <title>Identification and distribution of gene clusters putatively required for synthesis of sphingolipid metabolism inhibitors in phylogenetically diverse species of the filamentous fungus Fusarium.</title>
        <authorList>
            <person name="Kim H.-S."/>
            <person name="Busman M."/>
            <person name="Brown D.W."/>
            <person name="Divon H."/>
            <person name="Uhlig S."/>
            <person name="Proctor R.H."/>
        </authorList>
    </citation>
    <scope>NUCLEOTIDE SEQUENCE [LARGE SCALE GENOMIC DNA]</scope>
    <source>
        <strain evidence="2 3">NRRL 26131</strain>
    </source>
</reference>
<name>A0A8H5XA14_9HYPO</name>
<evidence type="ECO:0000313" key="2">
    <source>
        <dbReference type="EMBL" id="KAF5687258.1"/>
    </source>
</evidence>
<organism evidence="2 3">
    <name type="scientific">Fusarium globosum</name>
    <dbReference type="NCBI Taxonomy" id="78864"/>
    <lineage>
        <taxon>Eukaryota</taxon>
        <taxon>Fungi</taxon>
        <taxon>Dikarya</taxon>
        <taxon>Ascomycota</taxon>
        <taxon>Pezizomycotina</taxon>
        <taxon>Sordariomycetes</taxon>
        <taxon>Hypocreomycetidae</taxon>
        <taxon>Hypocreales</taxon>
        <taxon>Nectriaceae</taxon>
        <taxon>Fusarium</taxon>
        <taxon>Fusarium fujikuroi species complex</taxon>
    </lineage>
</organism>
<dbReference type="Proteomes" id="UP000532311">
    <property type="component" value="Unassembled WGS sequence"/>
</dbReference>
<dbReference type="InterPro" id="IPR056672">
    <property type="entry name" value="DUF7770"/>
</dbReference>
<proteinExistence type="predicted"/>